<comment type="caution">
    <text evidence="1">The sequence shown here is derived from an EMBL/GenBank/DDBJ whole genome shotgun (WGS) entry which is preliminary data.</text>
</comment>
<organism evidence="1 2">
    <name type="scientific">Aequorivita xiaoshiensis</name>
    <dbReference type="NCBI Taxonomy" id="2874476"/>
    <lineage>
        <taxon>Bacteria</taxon>
        <taxon>Pseudomonadati</taxon>
        <taxon>Bacteroidota</taxon>
        <taxon>Flavobacteriia</taxon>
        <taxon>Flavobacteriales</taxon>
        <taxon>Flavobacteriaceae</taxon>
        <taxon>Aequorivita</taxon>
    </lineage>
</organism>
<accession>A0A9X1R6X0</accession>
<sequence>MKRLIGIGIIFLILFSCQYLNPLHSDNTLTEKIEAEFKLDSEIIDLTKLNSFEWNELLILGPYSVINNVEKELNLDLENIRENGIEYSDSINLLIFLKDGKSVKISEVSRGIGDFTNLTQIIEKSKAKFVKTENGQNRLAE</sequence>
<name>A0A9X1R6X0_9FLAO</name>
<gene>
    <name evidence="1" type="ORF">K8344_13385</name>
</gene>
<dbReference type="RefSeq" id="WP_237609182.1">
    <property type="nucleotide sequence ID" value="NZ_JAIRBB010000021.1"/>
</dbReference>
<keyword evidence="2" id="KW-1185">Reference proteome</keyword>
<evidence type="ECO:0000313" key="2">
    <source>
        <dbReference type="Proteomes" id="UP001139462"/>
    </source>
</evidence>
<protein>
    <submittedName>
        <fullName evidence="1">Uncharacterized protein</fullName>
    </submittedName>
</protein>
<reference evidence="1" key="1">
    <citation type="submission" date="2021-09" db="EMBL/GenBank/DDBJ databases">
        <title>Genome of Aequorivita sp. strain F64183.</title>
        <authorList>
            <person name="Wang Y."/>
        </authorList>
    </citation>
    <scope>NUCLEOTIDE SEQUENCE</scope>
    <source>
        <strain evidence="1">F64183</strain>
    </source>
</reference>
<proteinExistence type="predicted"/>
<dbReference type="EMBL" id="JAIRBB010000021">
    <property type="protein sequence ID" value="MCG2432114.1"/>
    <property type="molecule type" value="Genomic_DNA"/>
</dbReference>
<dbReference type="PROSITE" id="PS51257">
    <property type="entry name" value="PROKAR_LIPOPROTEIN"/>
    <property type="match status" value="1"/>
</dbReference>
<dbReference type="Proteomes" id="UP001139462">
    <property type="component" value="Unassembled WGS sequence"/>
</dbReference>
<dbReference type="AlphaFoldDB" id="A0A9X1R6X0"/>
<evidence type="ECO:0000313" key="1">
    <source>
        <dbReference type="EMBL" id="MCG2432114.1"/>
    </source>
</evidence>